<keyword evidence="1" id="KW-0812">Transmembrane</keyword>
<feature type="transmembrane region" description="Helical" evidence="1">
    <location>
        <begin position="100"/>
        <end position="121"/>
    </location>
</feature>
<dbReference type="EMBL" id="MF496657">
    <property type="protein sequence ID" value="AUO29165.1"/>
    <property type="molecule type" value="Genomic_DNA"/>
</dbReference>
<protein>
    <submittedName>
        <fullName evidence="2">Uncharacterized protein</fullName>
    </submittedName>
</protein>
<geneLocation type="mitochondrion" evidence="2"/>
<accession>A0A2I6SRY5</accession>
<keyword evidence="1" id="KW-1133">Transmembrane helix</keyword>
<dbReference type="AlphaFoldDB" id="A0A2I6SRY5"/>
<reference evidence="2" key="1">
    <citation type="submission" date="2017-07" db="EMBL/GenBank/DDBJ databases">
        <title>The complete mitochondrial genome of Vannella simplex (Amoebozoa, Discosea, Vannellida).</title>
        <authorList>
            <person name="Bondarenko N."/>
            <person name="Nassonova E."/>
            <person name="Mijanovic O."/>
            <person name="Glotova A."/>
            <person name="Kamyshatskaya O."/>
            <person name="Kudryavtsev A."/>
            <person name="Masharsky A."/>
            <person name="Polev D."/>
            <person name="Smirnov A."/>
        </authorList>
    </citation>
    <scope>NUCLEOTIDE SEQUENCE</scope>
</reference>
<organism evidence="2">
    <name type="scientific">Vannella simplex</name>
    <dbReference type="NCBI Taxonomy" id="197532"/>
    <lineage>
        <taxon>Eukaryota</taxon>
        <taxon>Amoebozoa</taxon>
        <taxon>Discosea</taxon>
        <taxon>Flabellinia</taxon>
        <taxon>Vannellidae</taxon>
        <taxon>Vannella</taxon>
    </lineage>
</organism>
<feature type="transmembrane region" description="Helical" evidence="1">
    <location>
        <begin position="197"/>
        <end position="219"/>
    </location>
</feature>
<evidence type="ECO:0000313" key="2">
    <source>
        <dbReference type="EMBL" id="AUO29165.1"/>
    </source>
</evidence>
<sequence>MLFRVICRALSIKGYFNHYFMLLTAKIEQFENDYRKDLKVIFYLLVFKPINAIIQFLLFCLNTILFIISILLKATNIVLRFLFIKIPVNFLNFFSYEIRYFIMEFVFMFVDTYVLFFKSVIKNFIFNFKAFFNFRDLFGIDNNNIDNNNTVNESKVYGSLAMEIYPDEYKEYLDSFDENNGPNLNVYYPMRFALSSVMIRLTGVILAISFFFIFIFLFYKFIYYC</sequence>
<gene>
    <name evidence="2" type="primary">ORF2</name>
</gene>
<keyword evidence="2" id="KW-0496">Mitochondrion</keyword>
<keyword evidence="1" id="KW-0472">Membrane</keyword>
<proteinExistence type="predicted"/>
<evidence type="ECO:0000256" key="1">
    <source>
        <dbReference type="SAM" id="Phobius"/>
    </source>
</evidence>
<name>A0A2I6SRY5_9EUKA</name>